<evidence type="ECO:0000259" key="10">
    <source>
        <dbReference type="Pfam" id="PF00218"/>
    </source>
</evidence>
<evidence type="ECO:0000256" key="7">
    <source>
        <dbReference type="ARBA" id="ARBA00023141"/>
    </source>
</evidence>
<reference evidence="12" key="1">
    <citation type="submission" date="2015-05" db="EMBL/GenBank/DDBJ databases">
        <authorList>
            <consortium name="Pathogen Informatics"/>
        </authorList>
    </citation>
    <scope>NUCLEOTIDE SEQUENCE [LARGE SCALE GENOMIC DNA]</scope>
    <source>
        <strain evidence="12">M72</strain>
    </source>
</reference>
<dbReference type="AlphaFoldDB" id="A0A0M6X268"/>
<sequence length="261" mass="30100">MILEEIVADKKRRLPEHMARISESQMRRMAEETKTREANCFYNHLKKPGLSIIGEFKKASPSLGTITSKIDLMERIAEYNASVDAISCLTEEDHFHGNVEYLKEIRAKSQLPILRKDFMICEYQFYEAKVIGADAVLLITAILDDAQMHDFYQLARELELDVLVETHDEAEVERAMKINPRIIGVNNRNLKDFTISLEHTRRLRPYVPEDKVFVAESGITGDEDVRFLRDCGVDAFLIGRAFMESENPKALAQKWKELYQA</sequence>
<evidence type="ECO:0000256" key="1">
    <source>
        <dbReference type="ARBA" id="ARBA00001633"/>
    </source>
</evidence>
<dbReference type="HAMAP" id="MF_00134_B">
    <property type="entry name" value="IGPS_B"/>
    <property type="match status" value="1"/>
</dbReference>
<evidence type="ECO:0000256" key="9">
    <source>
        <dbReference type="HAMAP-Rule" id="MF_00134"/>
    </source>
</evidence>
<evidence type="ECO:0000256" key="4">
    <source>
        <dbReference type="ARBA" id="ARBA00022605"/>
    </source>
</evidence>
<accession>A0A0M6X268</accession>
<keyword evidence="8 9" id="KW-0456">Lyase</keyword>
<dbReference type="EMBL" id="CVRR01000093">
    <property type="protein sequence ID" value="CRL43183.1"/>
    <property type="molecule type" value="Genomic_DNA"/>
</dbReference>
<keyword evidence="12" id="KW-1185">Reference proteome</keyword>
<dbReference type="InterPro" id="IPR011060">
    <property type="entry name" value="RibuloseP-bd_barrel"/>
</dbReference>
<proteinExistence type="inferred from homology"/>
<dbReference type="PANTHER" id="PTHR22854:SF2">
    <property type="entry name" value="INDOLE-3-GLYCEROL-PHOSPHATE SYNTHASE"/>
    <property type="match status" value="1"/>
</dbReference>
<comment type="pathway">
    <text evidence="2 9">Amino-acid biosynthesis; L-tryptophan biosynthesis; L-tryptophan from chorismate: step 4/5.</text>
</comment>
<dbReference type="NCBIfam" id="NF001377">
    <property type="entry name" value="PRK00278.2-4"/>
    <property type="match status" value="1"/>
</dbReference>
<keyword evidence="4 9" id="KW-0028">Amino-acid biosynthesis</keyword>
<dbReference type="OrthoDB" id="9804217at2"/>
<dbReference type="Gene3D" id="3.20.20.70">
    <property type="entry name" value="Aldolase class I"/>
    <property type="match status" value="1"/>
</dbReference>
<evidence type="ECO:0000256" key="5">
    <source>
        <dbReference type="ARBA" id="ARBA00022793"/>
    </source>
</evidence>
<dbReference type="Pfam" id="PF00218">
    <property type="entry name" value="IGPS"/>
    <property type="match status" value="1"/>
</dbReference>
<organism evidence="11 12">
    <name type="scientific">Roseburia faecis</name>
    <dbReference type="NCBI Taxonomy" id="301302"/>
    <lineage>
        <taxon>Bacteria</taxon>
        <taxon>Bacillati</taxon>
        <taxon>Bacillota</taxon>
        <taxon>Clostridia</taxon>
        <taxon>Lachnospirales</taxon>
        <taxon>Lachnospiraceae</taxon>
        <taxon>Roseburia</taxon>
    </lineage>
</organism>
<dbReference type="RefSeq" id="WP_055068905.1">
    <property type="nucleotide sequence ID" value="NZ_CP173697.1"/>
</dbReference>
<keyword evidence="7 9" id="KW-0057">Aromatic amino acid biosynthesis</keyword>
<dbReference type="InterPro" id="IPR013785">
    <property type="entry name" value="Aldolase_TIM"/>
</dbReference>
<protein>
    <recommendedName>
        <fullName evidence="9">Indole-3-glycerol phosphate synthase</fullName>
        <shortName evidence="9">IGPS</shortName>
        <ecNumber evidence="9">4.1.1.48</ecNumber>
    </recommendedName>
</protein>
<dbReference type="PANTHER" id="PTHR22854">
    <property type="entry name" value="TRYPTOPHAN BIOSYNTHESIS PROTEIN"/>
    <property type="match status" value="1"/>
</dbReference>
<evidence type="ECO:0000256" key="8">
    <source>
        <dbReference type="ARBA" id="ARBA00023239"/>
    </source>
</evidence>
<dbReference type="InterPro" id="IPR045186">
    <property type="entry name" value="Indole-3-glycerol_P_synth"/>
</dbReference>
<dbReference type="PROSITE" id="PS00614">
    <property type="entry name" value="IGPS"/>
    <property type="match status" value="1"/>
</dbReference>
<dbReference type="SUPFAM" id="SSF51366">
    <property type="entry name" value="Ribulose-phoshate binding barrel"/>
    <property type="match status" value="1"/>
</dbReference>
<dbReference type="Proteomes" id="UP000049979">
    <property type="component" value="Unassembled WGS sequence"/>
</dbReference>
<dbReference type="EC" id="4.1.1.48" evidence="9"/>
<dbReference type="CDD" id="cd00331">
    <property type="entry name" value="IGPS"/>
    <property type="match status" value="1"/>
</dbReference>
<dbReference type="GO" id="GO:0004425">
    <property type="term" value="F:indole-3-glycerol-phosphate synthase activity"/>
    <property type="evidence" value="ECO:0007669"/>
    <property type="project" value="UniProtKB-UniRule"/>
</dbReference>
<dbReference type="InterPro" id="IPR001468">
    <property type="entry name" value="Indole-3-GlycerolPSynthase_CS"/>
</dbReference>
<dbReference type="InterPro" id="IPR013798">
    <property type="entry name" value="Indole-3-glycerol_P_synth_dom"/>
</dbReference>
<dbReference type="STRING" id="301302.ERS852420_00788"/>
<evidence type="ECO:0000256" key="2">
    <source>
        <dbReference type="ARBA" id="ARBA00004696"/>
    </source>
</evidence>
<dbReference type="FunFam" id="3.20.20.70:FF:000024">
    <property type="entry name" value="Indole-3-glycerol phosphate synthase"/>
    <property type="match status" value="1"/>
</dbReference>
<comment type="similarity">
    <text evidence="3 9">Belongs to the TrpC family.</text>
</comment>
<keyword evidence="5 9" id="KW-0210">Decarboxylase</keyword>
<evidence type="ECO:0000313" key="11">
    <source>
        <dbReference type="EMBL" id="CRL43183.1"/>
    </source>
</evidence>
<keyword evidence="6 9" id="KW-0822">Tryptophan biosynthesis</keyword>
<name>A0A0M6X268_9FIRM</name>
<comment type="catalytic activity">
    <reaction evidence="1 9">
        <text>1-(2-carboxyphenylamino)-1-deoxy-D-ribulose 5-phosphate + H(+) = (1S,2R)-1-C-(indol-3-yl)glycerol 3-phosphate + CO2 + H2O</text>
        <dbReference type="Rhea" id="RHEA:23476"/>
        <dbReference type="ChEBI" id="CHEBI:15377"/>
        <dbReference type="ChEBI" id="CHEBI:15378"/>
        <dbReference type="ChEBI" id="CHEBI:16526"/>
        <dbReference type="ChEBI" id="CHEBI:58613"/>
        <dbReference type="ChEBI" id="CHEBI:58866"/>
        <dbReference type="EC" id="4.1.1.48"/>
    </reaction>
</comment>
<gene>
    <name evidence="9" type="primary">trpC</name>
    <name evidence="11" type="ORF">M72_18721</name>
</gene>
<dbReference type="GO" id="GO:0000162">
    <property type="term" value="P:L-tryptophan biosynthetic process"/>
    <property type="evidence" value="ECO:0007669"/>
    <property type="project" value="UniProtKB-UniRule"/>
</dbReference>
<feature type="domain" description="Indole-3-glycerol phosphate synthase" evidence="10">
    <location>
        <begin position="3"/>
        <end position="251"/>
    </location>
</feature>
<evidence type="ECO:0000256" key="3">
    <source>
        <dbReference type="ARBA" id="ARBA00008737"/>
    </source>
</evidence>
<evidence type="ECO:0000313" key="12">
    <source>
        <dbReference type="Proteomes" id="UP000049979"/>
    </source>
</evidence>
<dbReference type="UniPathway" id="UPA00035">
    <property type="reaction ID" value="UER00043"/>
</dbReference>
<evidence type="ECO:0000256" key="6">
    <source>
        <dbReference type="ARBA" id="ARBA00022822"/>
    </source>
</evidence>
<dbReference type="GO" id="GO:0004640">
    <property type="term" value="F:phosphoribosylanthranilate isomerase activity"/>
    <property type="evidence" value="ECO:0007669"/>
    <property type="project" value="TreeGrafter"/>
</dbReference>